<evidence type="ECO:0000313" key="16">
    <source>
        <dbReference type="EMBL" id="VAW74365.1"/>
    </source>
</evidence>
<organism evidence="16">
    <name type="scientific">hydrothermal vent metagenome</name>
    <dbReference type="NCBI Taxonomy" id="652676"/>
    <lineage>
        <taxon>unclassified sequences</taxon>
        <taxon>metagenomes</taxon>
        <taxon>ecological metagenomes</taxon>
    </lineage>
</organism>
<dbReference type="EC" id="3.6.3.14" evidence="16"/>
<dbReference type="InterPro" id="IPR028987">
    <property type="entry name" value="ATP_synth_B-like_membr_sf"/>
</dbReference>
<evidence type="ECO:0000256" key="5">
    <source>
        <dbReference type="ARBA" id="ARBA00022475"/>
    </source>
</evidence>
<keyword evidence="6" id="KW-0997">Cell inner membrane</keyword>
<dbReference type="PANTHER" id="PTHR33445">
    <property type="entry name" value="ATP SYNTHASE SUBUNIT B', CHLOROPLASTIC"/>
    <property type="match status" value="1"/>
</dbReference>
<reference evidence="16" key="1">
    <citation type="submission" date="2018-06" db="EMBL/GenBank/DDBJ databases">
        <authorList>
            <person name="Zhirakovskaya E."/>
        </authorList>
    </citation>
    <scope>NUCLEOTIDE SEQUENCE</scope>
</reference>
<evidence type="ECO:0000256" key="6">
    <source>
        <dbReference type="ARBA" id="ARBA00022519"/>
    </source>
</evidence>
<comment type="subcellular location">
    <subcellularLocation>
        <location evidence="2">Endomembrane system</location>
    </subcellularLocation>
    <subcellularLocation>
        <location evidence="1">Membrane</location>
        <topology evidence="1">Single-pass membrane protein</topology>
    </subcellularLocation>
</comment>
<name>A0A3B0Y121_9ZZZZ</name>
<keyword evidence="16" id="KW-0378">Hydrolase</keyword>
<evidence type="ECO:0000256" key="1">
    <source>
        <dbReference type="ARBA" id="ARBA00004167"/>
    </source>
</evidence>
<dbReference type="GO" id="GO:0012505">
    <property type="term" value="C:endomembrane system"/>
    <property type="evidence" value="ECO:0007669"/>
    <property type="project" value="UniProtKB-SubCell"/>
</dbReference>
<dbReference type="GO" id="GO:0045259">
    <property type="term" value="C:proton-transporting ATP synthase complex"/>
    <property type="evidence" value="ECO:0007669"/>
    <property type="project" value="UniProtKB-KW"/>
</dbReference>
<dbReference type="InterPro" id="IPR002146">
    <property type="entry name" value="ATP_synth_b/b'su_bac/chlpt"/>
</dbReference>
<dbReference type="PANTHER" id="PTHR33445:SF1">
    <property type="entry name" value="ATP SYNTHASE SUBUNIT B"/>
    <property type="match status" value="1"/>
</dbReference>
<evidence type="ECO:0000256" key="13">
    <source>
        <dbReference type="ARBA" id="ARBA00023310"/>
    </source>
</evidence>
<accession>A0A3B0Y121</accession>
<dbReference type="FunFam" id="1.20.5.620:FF:000001">
    <property type="entry name" value="ATP synthase subunit b"/>
    <property type="match status" value="1"/>
</dbReference>
<keyword evidence="11" id="KW-0406">Ion transport</keyword>
<keyword evidence="9" id="KW-0375">Hydrogen ion transport</keyword>
<dbReference type="GO" id="GO:0046961">
    <property type="term" value="F:proton-transporting ATPase activity, rotational mechanism"/>
    <property type="evidence" value="ECO:0007669"/>
    <property type="project" value="TreeGrafter"/>
</dbReference>
<evidence type="ECO:0000256" key="11">
    <source>
        <dbReference type="ARBA" id="ARBA00023065"/>
    </source>
</evidence>
<dbReference type="Pfam" id="PF00430">
    <property type="entry name" value="ATP-synt_B"/>
    <property type="match status" value="1"/>
</dbReference>
<comment type="similarity">
    <text evidence="3">Belongs to the ATPase B chain family.</text>
</comment>
<feature type="transmembrane region" description="Helical" evidence="15">
    <location>
        <begin position="6"/>
        <end position="26"/>
    </location>
</feature>
<evidence type="ECO:0000256" key="15">
    <source>
        <dbReference type="SAM" id="Phobius"/>
    </source>
</evidence>
<dbReference type="CDD" id="cd06503">
    <property type="entry name" value="ATP-synt_Fo_b"/>
    <property type="match status" value="1"/>
</dbReference>
<evidence type="ECO:0000256" key="10">
    <source>
        <dbReference type="ARBA" id="ARBA00022989"/>
    </source>
</evidence>
<protein>
    <submittedName>
        <fullName evidence="16">ATP synthase F0 sector subunit b</fullName>
        <ecNumber evidence="16">3.6.3.14</ecNumber>
    </submittedName>
</protein>
<dbReference type="Gene3D" id="1.20.5.620">
    <property type="entry name" value="F1F0 ATP synthase subunit B, membrane domain"/>
    <property type="match status" value="1"/>
</dbReference>
<keyword evidence="7" id="KW-0138">CF(0)</keyword>
<evidence type="ECO:0000256" key="8">
    <source>
        <dbReference type="ARBA" id="ARBA00022692"/>
    </source>
</evidence>
<dbReference type="GO" id="GO:0015986">
    <property type="term" value="P:proton motive force-driven ATP synthesis"/>
    <property type="evidence" value="ECO:0007669"/>
    <property type="project" value="InterPro"/>
</dbReference>
<dbReference type="HAMAP" id="MF_01398">
    <property type="entry name" value="ATP_synth_b_bprime"/>
    <property type="match status" value="1"/>
</dbReference>
<evidence type="ECO:0000256" key="9">
    <source>
        <dbReference type="ARBA" id="ARBA00022781"/>
    </source>
</evidence>
<sequence>MNINLTLWGQTITFFVFVWFCMKFVWPPIIAAMTERKEKIAEGLAAADRGKHEQALAQKKAAEVLHEAKQQATEIISRGEKRAAEIVEEAKTDAIEEGERLKAAAQAEIDQEVNRAREALRGQVVEIATAGAGRILKRELDATANDDLIKDLVARI</sequence>
<keyword evidence="12 15" id="KW-0472">Membrane</keyword>
<dbReference type="AlphaFoldDB" id="A0A3B0Y121"/>
<dbReference type="EMBL" id="UOFM01000093">
    <property type="protein sequence ID" value="VAW74365.1"/>
    <property type="molecule type" value="Genomic_DNA"/>
</dbReference>
<dbReference type="GO" id="GO:0016787">
    <property type="term" value="F:hydrolase activity"/>
    <property type="evidence" value="ECO:0007669"/>
    <property type="project" value="UniProtKB-KW"/>
</dbReference>
<evidence type="ECO:0000256" key="14">
    <source>
        <dbReference type="ARBA" id="ARBA00025198"/>
    </source>
</evidence>
<dbReference type="NCBIfam" id="TIGR01144">
    <property type="entry name" value="ATP_synt_b"/>
    <property type="match status" value="1"/>
</dbReference>
<evidence type="ECO:0000256" key="2">
    <source>
        <dbReference type="ARBA" id="ARBA00004308"/>
    </source>
</evidence>
<proteinExistence type="inferred from homology"/>
<dbReference type="NCBIfam" id="NF004411">
    <property type="entry name" value="PRK05759.1-2"/>
    <property type="match status" value="1"/>
</dbReference>
<evidence type="ECO:0000256" key="4">
    <source>
        <dbReference type="ARBA" id="ARBA00022448"/>
    </source>
</evidence>
<dbReference type="InterPro" id="IPR005864">
    <property type="entry name" value="ATP_synth_F0_bsu_bac"/>
</dbReference>
<keyword evidence="10 15" id="KW-1133">Transmembrane helix</keyword>
<keyword evidence="5" id="KW-1003">Cell membrane</keyword>
<evidence type="ECO:0000256" key="12">
    <source>
        <dbReference type="ARBA" id="ARBA00023136"/>
    </source>
</evidence>
<evidence type="ECO:0000256" key="3">
    <source>
        <dbReference type="ARBA" id="ARBA00005513"/>
    </source>
</evidence>
<keyword evidence="4" id="KW-0813">Transport</keyword>
<gene>
    <name evidence="16" type="ORF">MNBD_GAMMA14-1191</name>
</gene>
<comment type="function">
    <text evidence="14">F(1)F(0) ATP synthase produces ATP from ADP in the presence of a proton or sodium gradient. F-type ATPases consist of two structural domains, F(1) containing the extramembraneous catalytic core and F(0) containing the membrane proton channel, linked together by a central stalk and a peripheral stalk. During catalysis, ATP synthesis in the catalytic domain of F(1) is coupled via a rotary mechanism of the central stalk subunits to proton translocation.</text>
</comment>
<dbReference type="InterPro" id="IPR050059">
    <property type="entry name" value="ATP_synthase_B_chain"/>
</dbReference>
<keyword evidence="8 15" id="KW-0812">Transmembrane</keyword>
<dbReference type="SUPFAM" id="SSF81573">
    <property type="entry name" value="F1F0 ATP synthase subunit B, membrane domain"/>
    <property type="match status" value="1"/>
</dbReference>
<keyword evidence="13" id="KW-0066">ATP synthesis</keyword>
<evidence type="ECO:0000256" key="7">
    <source>
        <dbReference type="ARBA" id="ARBA00022547"/>
    </source>
</evidence>